<dbReference type="InterPro" id="IPR050534">
    <property type="entry name" value="Coronavir_polyprotein_1ab"/>
</dbReference>
<dbReference type="Pfam" id="PF13087">
    <property type="entry name" value="AAA_12"/>
    <property type="match status" value="1"/>
</dbReference>
<dbReference type="SUPFAM" id="SSF52540">
    <property type="entry name" value="P-loop containing nucleoside triphosphate hydrolases"/>
    <property type="match status" value="1"/>
</dbReference>
<dbReference type="AlphaFoldDB" id="A0A6N7Z1Y7"/>
<keyword evidence="5" id="KW-0067">ATP-binding</keyword>
<name>A0A6N7Z1Y7_9PSEU</name>
<dbReference type="Gene3D" id="3.40.50.300">
    <property type="entry name" value="P-loop containing nucleotide triphosphate hydrolases"/>
    <property type="match status" value="3"/>
</dbReference>
<keyword evidence="2" id="KW-0547">Nucleotide-binding</keyword>
<keyword evidence="10" id="KW-1185">Reference proteome</keyword>
<evidence type="ECO:0000256" key="4">
    <source>
        <dbReference type="ARBA" id="ARBA00022806"/>
    </source>
</evidence>
<dbReference type="InterPro" id="IPR041679">
    <property type="entry name" value="DNA2/NAM7-like_C"/>
</dbReference>
<evidence type="ECO:0000256" key="6">
    <source>
        <dbReference type="SAM" id="Coils"/>
    </source>
</evidence>
<keyword evidence="3" id="KW-0378">Hydrolase</keyword>
<accession>A0A6N7Z1Y7</accession>
<dbReference type="InterPro" id="IPR041677">
    <property type="entry name" value="DNA2/NAM7_AAA_11"/>
</dbReference>
<evidence type="ECO:0000256" key="3">
    <source>
        <dbReference type="ARBA" id="ARBA00022801"/>
    </source>
</evidence>
<evidence type="ECO:0000256" key="5">
    <source>
        <dbReference type="ARBA" id="ARBA00022840"/>
    </source>
</evidence>
<dbReference type="Pfam" id="PF13086">
    <property type="entry name" value="AAA_11"/>
    <property type="match status" value="1"/>
</dbReference>
<gene>
    <name evidence="9" type="ORF">GKO32_16345</name>
</gene>
<dbReference type="GO" id="GO:0043139">
    <property type="term" value="F:5'-3' DNA helicase activity"/>
    <property type="evidence" value="ECO:0007669"/>
    <property type="project" value="TreeGrafter"/>
</dbReference>
<organism evidence="9 10">
    <name type="scientific">Amycolatopsis pithecellobii</name>
    <dbReference type="NCBI Taxonomy" id="664692"/>
    <lineage>
        <taxon>Bacteria</taxon>
        <taxon>Bacillati</taxon>
        <taxon>Actinomycetota</taxon>
        <taxon>Actinomycetes</taxon>
        <taxon>Pseudonocardiales</taxon>
        <taxon>Pseudonocardiaceae</taxon>
        <taxon>Amycolatopsis</taxon>
    </lineage>
</organism>
<comment type="similarity">
    <text evidence="1">Belongs to the DNA2/NAM7 helicase family.</text>
</comment>
<dbReference type="PANTHER" id="PTHR43788">
    <property type="entry name" value="DNA2/NAM7 HELICASE FAMILY MEMBER"/>
    <property type="match status" value="1"/>
</dbReference>
<protein>
    <submittedName>
        <fullName evidence="9">Damage-inducible protein</fullName>
    </submittedName>
</protein>
<dbReference type="GO" id="GO:0005524">
    <property type="term" value="F:ATP binding"/>
    <property type="evidence" value="ECO:0007669"/>
    <property type="project" value="UniProtKB-KW"/>
</dbReference>
<dbReference type="PANTHER" id="PTHR43788:SF8">
    <property type="entry name" value="DNA-BINDING PROTEIN SMUBP-2"/>
    <property type="match status" value="1"/>
</dbReference>
<dbReference type="Proteomes" id="UP000440096">
    <property type="component" value="Unassembled WGS sequence"/>
</dbReference>
<keyword evidence="4" id="KW-0347">Helicase</keyword>
<proteinExistence type="inferred from homology"/>
<reference evidence="9 10" key="1">
    <citation type="submission" date="2019-11" db="EMBL/GenBank/DDBJ databases">
        <title>Draft genome of Amycolatopsis RM579.</title>
        <authorList>
            <person name="Duangmal K."/>
            <person name="Mingma R."/>
        </authorList>
    </citation>
    <scope>NUCLEOTIDE SEQUENCE [LARGE SCALE GENOMIC DNA]</scope>
    <source>
        <strain evidence="9 10">RM579</strain>
    </source>
</reference>
<comment type="caution">
    <text evidence="9">The sequence shown here is derived from an EMBL/GenBank/DDBJ whole genome shotgun (WGS) entry which is preliminary data.</text>
</comment>
<feature type="domain" description="DNA2/NAM7 helicase helicase" evidence="7">
    <location>
        <begin position="850"/>
        <end position="909"/>
    </location>
</feature>
<dbReference type="EMBL" id="WMBA01000023">
    <property type="protein sequence ID" value="MTD55533.1"/>
    <property type="molecule type" value="Genomic_DNA"/>
</dbReference>
<feature type="coiled-coil region" evidence="6">
    <location>
        <begin position="655"/>
        <end position="682"/>
    </location>
</feature>
<evidence type="ECO:0000313" key="10">
    <source>
        <dbReference type="Proteomes" id="UP000440096"/>
    </source>
</evidence>
<dbReference type="GO" id="GO:0016787">
    <property type="term" value="F:hydrolase activity"/>
    <property type="evidence" value="ECO:0007669"/>
    <property type="project" value="UniProtKB-KW"/>
</dbReference>
<evidence type="ECO:0000259" key="7">
    <source>
        <dbReference type="Pfam" id="PF13086"/>
    </source>
</evidence>
<feature type="domain" description="DNA2/NAM7 helicase-like C-terminal" evidence="8">
    <location>
        <begin position="968"/>
        <end position="1127"/>
    </location>
</feature>
<feature type="coiled-coil region" evidence="6">
    <location>
        <begin position="732"/>
        <end position="759"/>
    </location>
</feature>
<evidence type="ECO:0000256" key="2">
    <source>
        <dbReference type="ARBA" id="ARBA00022741"/>
    </source>
</evidence>
<evidence type="ECO:0000259" key="8">
    <source>
        <dbReference type="Pfam" id="PF13087"/>
    </source>
</evidence>
<keyword evidence="6" id="KW-0175">Coiled coil</keyword>
<evidence type="ECO:0000256" key="1">
    <source>
        <dbReference type="ARBA" id="ARBA00007913"/>
    </source>
</evidence>
<sequence length="1149" mass="126326">MFGPQKVDPPDRERQMFMARPGQPLPWEPDHDLAGWRIDRDQAWRHTVYLGIYRRADVFDVLSQVFEPDQDSYDERPGGDSAIAAFLVGEDGRALLNSEVLSSCAWATGEVHRSQGCGPDWLALLQDAELDFSAEWRDFVTDEVFPGDEDTPPQYVPRVLDFADLMRCLEIAVGAAGTSAALSVTDIRIQSQIVARRNADSPGGHDFLNSFIMSDLALVAEQTAKDDIGAALRDYLRPATEIPTGRRVDVRDRLDHVLAGTAPRAVPSGRWPSNPAHALALNQQLAVITASGLLDTTGLIGVNGPPGTGKTTMLRDLIADLVVTRAQRLAALPEPSGAFTGQRLSWRTGERKRVIHPWNPNLTGFEIVLASTNNGAVQNVTDEIPAADAIDESWQEHAAEVDYFTDIATALLAPGPKAEPGKTPAAEDPHGWALVAARLGNKANRSRFVDNFWYHKPIDPAADDAWHGMWSVLKTYEQTPPDSTWAAATEEFRTAEARVEEVRAERAAVYQSLDHRSGLVAGVAGQRQAVAEAGQRADAARARREDAVDAERVHKAEADRIALARQAETEQAARDRLAVAEDVIRERTALIERLSTGRRATAERKVQSYEREAADRWTAHEAHQDDPPGWGEIVRTLGGAKRKWSRKDKWLAKQVAAAKQELTEAHQELGAVQTEIDAAQRDVDAAAYEVESVQRMLTAGIPVPDVYHEPLVTARRAVAVADEELTSTVHAHADATSKLQALEEELAVLDGRLADAAAALGRHYPDTAWWQDRERRELAALWTDAEWNTARSALFLAALALHKAFLRHLPTEMRQNLQAAMDVVNGEAPRDADDEAVLAAWQSLFFVVPVVSTTFASYARLFGHLGREALGWLLIDEAGQATPQNAAGALWRTRRAVVVGDPLQLEPITVLPFRAEQAIRREFDVDEQWLTSHTSVQRLADRLTSLGTWLPGDDAPTWVGIPLTVHRRCDQPMFGIVNAVAYDGLMIDGTAPAAGERFAATYPTLPVSKWIDVPGNAAQGHWIPGEGVQLDRILRTLATLDFDMSDVMVIGPFRDIARQVQTRSRRYRGLVAGTVHTAQGKQADIVVLVLGSAPDRPGARRWAASKPNLLNVAVSRAKHRLYVIGDHQAWSPLPYFKVLATKVPRTDPI</sequence>
<dbReference type="InterPro" id="IPR027417">
    <property type="entry name" value="P-loop_NTPase"/>
</dbReference>
<dbReference type="OrthoDB" id="3197455at2"/>
<evidence type="ECO:0000313" key="9">
    <source>
        <dbReference type="EMBL" id="MTD55533.1"/>
    </source>
</evidence>